<reference evidence="2 3" key="1">
    <citation type="journal article" date="2016" name="BMC Genomics">
        <title>Comparative genomics reveals Cyclospora cayetanensis possesses coccidia-like metabolism and invasion components but unique surface antigens.</title>
        <authorList>
            <person name="Liu S."/>
            <person name="Wang L."/>
            <person name="Zheng H."/>
            <person name="Xu Z."/>
            <person name="Roellig D.M."/>
            <person name="Li N."/>
            <person name="Frace M.A."/>
            <person name="Tang K."/>
            <person name="Arrowood M.J."/>
            <person name="Moss D.M."/>
            <person name="Zhang L."/>
            <person name="Feng Y."/>
            <person name="Xiao L."/>
        </authorList>
    </citation>
    <scope>NUCLEOTIDE SEQUENCE [LARGE SCALE GENOMIC DNA]</scope>
    <source>
        <strain evidence="2 3">CHN_HEN01</strain>
    </source>
</reference>
<dbReference type="InParanoid" id="A0A1D3CXF6"/>
<evidence type="ECO:0000256" key="1">
    <source>
        <dbReference type="SAM" id="MobiDB-lite"/>
    </source>
</evidence>
<dbReference type="AlphaFoldDB" id="A0A1D3CXF6"/>
<organism evidence="2 3">
    <name type="scientific">Cyclospora cayetanensis</name>
    <dbReference type="NCBI Taxonomy" id="88456"/>
    <lineage>
        <taxon>Eukaryota</taxon>
        <taxon>Sar</taxon>
        <taxon>Alveolata</taxon>
        <taxon>Apicomplexa</taxon>
        <taxon>Conoidasida</taxon>
        <taxon>Coccidia</taxon>
        <taxon>Eucoccidiorida</taxon>
        <taxon>Eimeriorina</taxon>
        <taxon>Eimeriidae</taxon>
        <taxon>Cyclospora</taxon>
    </lineage>
</organism>
<comment type="caution">
    <text evidence="2">The sequence shown here is derived from an EMBL/GenBank/DDBJ whole genome shotgun (WGS) entry which is preliminary data.</text>
</comment>
<evidence type="ECO:0000313" key="2">
    <source>
        <dbReference type="EMBL" id="OEH75876.1"/>
    </source>
</evidence>
<feature type="region of interest" description="Disordered" evidence="1">
    <location>
        <begin position="145"/>
        <end position="187"/>
    </location>
</feature>
<evidence type="ECO:0000313" key="3">
    <source>
        <dbReference type="Proteomes" id="UP000095192"/>
    </source>
</evidence>
<keyword evidence="3" id="KW-1185">Reference proteome</keyword>
<dbReference type="Proteomes" id="UP000095192">
    <property type="component" value="Unassembled WGS sequence"/>
</dbReference>
<dbReference type="VEuPathDB" id="ToxoDB:cyc_02988"/>
<gene>
    <name evidence="2" type="ORF">cyc_02988</name>
</gene>
<proteinExistence type="predicted"/>
<sequence>MDFSHNAARPTVLENAIRERVMQAKKPVDCGVAKICCDSSSTRSSSRLLGFWFLAGGRTANRQGPCGLPAQREHRARLQQVRGEQQRQRPNEQSLQIPAVYFRRAPHTHWLGLPLHVAAPEPPPGAAVEGILPLSTLQRLQSNGIKRFPNQPHPLPVASSSVCSPSLPNPTEDVHRPQLRGSSSTPW</sequence>
<name>A0A1D3CXF6_9EIME</name>
<accession>A0A1D3CXF6</accession>
<protein>
    <submittedName>
        <fullName evidence="2">Uncharacterized protein</fullName>
    </submittedName>
</protein>
<dbReference type="EMBL" id="JROU02001599">
    <property type="protein sequence ID" value="OEH75876.1"/>
    <property type="molecule type" value="Genomic_DNA"/>
</dbReference>